<comment type="caution">
    <text evidence="2">The sequence shown here is derived from an EMBL/GenBank/DDBJ whole genome shotgun (WGS) entry which is preliminary data.</text>
</comment>
<name>X1I0E8_9ZZZZ</name>
<dbReference type="EMBL" id="BARU01027691">
    <property type="protein sequence ID" value="GAH75886.1"/>
    <property type="molecule type" value="Genomic_DNA"/>
</dbReference>
<accession>X1I0E8</accession>
<keyword evidence="1" id="KW-0812">Transmembrane</keyword>
<evidence type="ECO:0000313" key="2">
    <source>
        <dbReference type="EMBL" id="GAH75886.1"/>
    </source>
</evidence>
<sequence>MQSLGIIILGIAILVLLGVGCRPFFLSADVPLVFRVGVGVVGGGVLFIVIKAIKGRLTRIKAEKLKEVEK</sequence>
<keyword evidence="1" id="KW-1133">Transmembrane helix</keyword>
<evidence type="ECO:0000256" key="1">
    <source>
        <dbReference type="SAM" id="Phobius"/>
    </source>
</evidence>
<keyword evidence="1" id="KW-0472">Membrane</keyword>
<protein>
    <submittedName>
        <fullName evidence="2">Uncharacterized protein</fullName>
    </submittedName>
</protein>
<feature type="transmembrane region" description="Helical" evidence="1">
    <location>
        <begin position="32"/>
        <end position="53"/>
    </location>
</feature>
<gene>
    <name evidence="2" type="ORF">S03H2_44296</name>
</gene>
<reference evidence="2" key="1">
    <citation type="journal article" date="2014" name="Front. Microbiol.">
        <title>High frequency of phylogenetically diverse reductive dehalogenase-homologous genes in deep subseafloor sedimentary metagenomes.</title>
        <authorList>
            <person name="Kawai M."/>
            <person name="Futagami T."/>
            <person name="Toyoda A."/>
            <person name="Takaki Y."/>
            <person name="Nishi S."/>
            <person name="Hori S."/>
            <person name="Arai W."/>
            <person name="Tsubouchi T."/>
            <person name="Morono Y."/>
            <person name="Uchiyama I."/>
            <person name="Ito T."/>
            <person name="Fujiyama A."/>
            <person name="Inagaki F."/>
            <person name="Takami H."/>
        </authorList>
    </citation>
    <scope>NUCLEOTIDE SEQUENCE</scope>
    <source>
        <strain evidence="2">Expedition CK06-06</strain>
    </source>
</reference>
<proteinExistence type="predicted"/>
<feature type="transmembrane region" description="Helical" evidence="1">
    <location>
        <begin position="7"/>
        <end position="26"/>
    </location>
</feature>
<dbReference type="AlphaFoldDB" id="X1I0E8"/>
<organism evidence="2">
    <name type="scientific">marine sediment metagenome</name>
    <dbReference type="NCBI Taxonomy" id="412755"/>
    <lineage>
        <taxon>unclassified sequences</taxon>
        <taxon>metagenomes</taxon>
        <taxon>ecological metagenomes</taxon>
    </lineage>
</organism>